<dbReference type="STRING" id="966.BTA35_0213955"/>
<evidence type="ECO:0000256" key="5">
    <source>
        <dbReference type="ARBA" id="ARBA00022692"/>
    </source>
</evidence>
<dbReference type="AlphaFoldDB" id="A0A1T1H922"/>
<dbReference type="Pfam" id="PF04290">
    <property type="entry name" value="DctQ"/>
    <property type="match status" value="1"/>
</dbReference>
<evidence type="ECO:0000256" key="9">
    <source>
        <dbReference type="RuleBase" id="RU369079"/>
    </source>
</evidence>
<feature type="transmembrane region" description="Helical" evidence="9">
    <location>
        <begin position="100"/>
        <end position="122"/>
    </location>
</feature>
<feature type="transmembrane region" description="Helical" evidence="9">
    <location>
        <begin position="142"/>
        <end position="164"/>
    </location>
</feature>
<name>A0A1T1H922_OCELI</name>
<evidence type="ECO:0000256" key="1">
    <source>
        <dbReference type="ARBA" id="ARBA00004429"/>
    </source>
</evidence>
<sequence length="183" mass="20576">MSSTSVPLLVRLENGLNWVSDRLGTFSALLFLLLLANVFYDVLARYLWNDVSIALQELEWHLFAAMFLFGVPYTLRAGGHVRVDLIYERLSPNARAWIDFMGTMVFLFPFCLLVGWFGIDFVKEAYELGESSGDPGGLSQRWIIKAAIPVSFAFMAMSGLGLLLNSVNTLLGHHKPIYHKTDL</sequence>
<keyword evidence="4 9" id="KW-0997">Cell inner membrane</keyword>
<keyword evidence="7 9" id="KW-0472">Membrane</keyword>
<accession>A0A1T1H922</accession>
<evidence type="ECO:0000256" key="3">
    <source>
        <dbReference type="ARBA" id="ARBA00022475"/>
    </source>
</evidence>
<feature type="domain" description="Tripartite ATP-independent periplasmic transporters DctQ component" evidence="10">
    <location>
        <begin position="36"/>
        <end position="166"/>
    </location>
</feature>
<dbReference type="PANTHER" id="PTHR35011">
    <property type="entry name" value="2,3-DIKETO-L-GULONATE TRAP TRANSPORTER SMALL PERMEASE PROTEIN YIAM"/>
    <property type="match status" value="1"/>
</dbReference>
<evidence type="ECO:0000313" key="11">
    <source>
        <dbReference type="EMBL" id="OOV86315.1"/>
    </source>
</evidence>
<comment type="subunit">
    <text evidence="9">The complex comprises the extracytoplasmic solute receptor protein and the two transmembrane proteins.</text>
</comment>
<dbReference type="EMBL" id="MTSD02000007">
    <property type="protein sequence ID" value="OOV86315.1"/>
    <property type="molecule type" value="Genomic_DNA"/>
</dbReference>
<protein>
    <recommendedName>
        <fullName evidence="9">TRAP transporter small permease protein</fullName>
    </recommendedName>
</protein>
<keyword evidence="2 9" id="KW-0813">Transport</keyword>
<gene>
    <name evidence="11" type="ORF">BTA35_0213955</name>
</gene>
<dbReference type="RefSeq" id="WP_078320431.1">
    <property type="nucleotide sequence ID" value="NZ_FXTS01000008.1"/>
</dbReference>
<comment type="similarity">
    <text evidence="8 9">Belongs to the TRAP transporter small permease family.</text>
</comment>
<evidence type="ECO:0000256" key="6">
    <source>
        <dbReference type="ARBA" id="ARBA00022989"/>
    </source>
</evidence>
<proteinExistence type="inferred from homology"/>
<dbReference type="InterPro" id="IPR007387">
    <property type="entry name" value="TRAP_DctQ"/>
</dbReference>
<dbReference type="InterPro" id="IPR055348">
    <property type="entry name" value="DctQ"/>
</dbReference>
<comment type="function">
    <text evidence="9">Part of the tripartite ATP-independent periplasmic (TRAP) transport system.</text>
</comment>
<dbReference type="GO" id="GO:0022857">
    <property type="term" value="F:transmembrane transporter activity"/>
    <property type="evidence" value="ECO:0007669"/>
    <property type="project" value="UniProtKB-UniRule"/>
</dbReference>
<keyword evidence="6 9" id="KW-1133">Transmembrane helix</keyword>
<comment type="caution">
    <text evidence="11">The sequence shown here is derived from an EMBL/GenBank/DDBJ whole genome shotgun (WGS) entry which is preliminary data.</text>
</comment>
<dbReference type="Proteomes" id="UP000190064">
    <property type="component" value="Unassembled WGS sequence"/>
</dbReference>
<comment type="subcellular location">
    <subcellularLocation>
        <location evidence="1 9">Cell inner membrane</location>
        <topology evidence="1 9">Multi-pass membrane protein</topology>
    </subcellularLocation>
</comment>
<dbReference type="PANTHER" id="PTHR35011:SF4">
    <property type="entry name" value="SLL1102 PROTEIN"/>
    <property type="match status" value="1"/>
</dbReference>
<evidence type="ECO:0000313" key="12">
    <source>
        <dbReference type="Proteomes" id="UP000190064"/>
    </source>
</evidence>
<feature type="transmembrane region" description="Helical" evidence="9">
    <location>
        <begin position="21"/>
        <end position="40"/>
    </location>
</feature>
<reference evidence="11" key="1">
    <citation type="submission" date="2017-02" db="EMBL/GenBank/DDBJ databases">
        <title>Draft Genome Sequence of the Salt Water Bacterium Oceanospirillum linum ATCC 11336.</title>
        <authorList>
            <person name="Trachtenberg A.M."/>
            <person name="Carney J.G."/>
            <person name="Linnane J.D."/>
            <person name="Rheaume B.A."/>
            <person name="Pitts N.L."/>
            <person name="Mykles D.L."/>
            <person name="Maclea K.S."/>
        </authorList>
    </citation>
    <scope>NUCLEOTIDE SEQUENCE [LARGE SCALE GENOMIC DNA]</scope>
    <source>
        <strain evidence="11">ATCC 11336</strain>
    </source>
</reference>
<keyword evidence="3" id="KW-1003">Cell membrane</keyword>
<dbReference type="GO" id="GO:0005886">
    <property type="term" value="C:plasma membrane"/>
    <property type="evidence" value="ECO:0007669"/>
    <property type="project" value="UniProtKB-SubCell"/>
</dbReference>
<feature type="transmembrane region" description="Helical" evidence="9">
    <location>
        <begin position="60"/>
        <end position="79"/>
    </location>
</feature>
<evidence type="ECO:0000256" key="4">
    <source>
        <dbReference type="ARBA" id="ARBA00022519"/>
    </source>
</evidence>
<organism evidence="11 12">
    <name type="scientific">Oceanospirillum linum</name>
    <dbReference type="NCBI Taxonomy" id="966"/>
    <lineage>
        <taxon>Bacteria</taxon>
        <taxon>Pseudomonadati</taxon>
        <taxon>Pseudomonadota</taxon>
        <taxon>Gammaproteobacteria</taxon>
        <taxon>Oceanospirillales</taxon>
        <taxon>Oceanospirillaceae</taxon>
        <taxon>Oceanospirillum</taxon>
    </lineage>
</organism>
<keyword evidence="12" id="KW-1185">Reference proteome</keyword>
<evidence type="ECO:0000256" key="7">
    <source>
        <dbReference type="ARBA" id="ARBA00023136"/>
    </source>
</evidence>
<evidence type="ECO:0000259" key="10">
    <source>
        <dbReference type="Pfam" id="PF04290"/>
    </source>
</evidence>
<evidence type="ECO:0000256" key="8">
    <source>
        <dbReference type="ARBA" id="ARBA00038436"/>
    </source>
</evidence>
<evidence type="ECO:0000256" key="2">
    <source>
        <dbReference type="ARBA" id="ARBA00022448"/>
    </source>
</evidence>
<keyword evidence="5 9" id="KW-0812">Transmembrane</keyword>